<name>A0A1G2BGW4_9BACT</name>
<evidence type="ECO:0000256" key="1">
    <source>
        <dbReference type="SAM" id="SignalP"/>
    </source>
</evidence>
<dbReference type="PANTHER" id="PTHR43739:SF5">
    <property type="entry name" value="EXO-ALPHA-SIALIDASE"/>
    <property type="match status" value="1"/>
</dbReference>
<feature type="chain" id="PRO_5009582079" description="Sortilin N-terminal domain-containing protein" evidence="1">
    <location>
        <begin position="28"/>
        <end position="764"/>
    </location>
</feature>
<dbReference type="Proteomes" id="UP000176420">
    <property type="component" value="Unassembled WGS sequence"/>
</dbReference>
<reference evidence="2 3" key="1">
    <citation type="journal article" date="2016" name="Nat. Commun.">
        <title>Thousands of microbial genomes shed light on interconnected biogeochemical processes in an aquifer system.</title>
        <authorList>
            <person name="Anantharaman K."/>
            <person name="Brown C.T."/>
            <person name="Hug L.A."/>
            <person name="Sharon I."/>
            <person name="Castelle C.J."/>
            <person name="Probst A.J."/>
            <person name="Thomas B.C."/>
            <person name="Singh A."/>
            <person name="Wilkins M.J."/>
            <person name="Karaoz U."/>
            <person name="Brodie E.L."/>
            <person name="Williams K.H."/>
            <person name="Hubbard S.S."/>
            <person name="Banfield J.F."/>
        </authorList>
    </citation>
    <scope>NUCLEOTIDE SEQUENCE [LARGE SCALE GENOMIC DNA]</scope>
</reference>
<organism evidence="2 3">
    <name type="scientific">Candidatus Kerfeldbacteria bacterium RIFOXYB2_FULL_38_14</name>
    <dbReference type="NCBI Taxonomy" id="1798547"/>
    <lineage>
        <taxon>Bacteria</taxon>
        <taxon>Candidatus Kerfeldiibacteriota</taxon>
    </lineage>
</organism>
<accession>A0A1G2BGW4</accession>
<dbReference type="InterPro" id="IPR002860">
    <property type="entry name" value="BNR_rpt"/>
</dbReference>
<sequence length="764" mass="82376">MRRKIFIKFLCGLAVLVLVNFGTPVKAEIQDGGTANNLGIYGGNTWDIAIDGDYVYTTASGTPNGFFYSTDAGETWQQPVGNNDFGAGQSVEVDHATGDVYVGLGGDLYKSTDHGATLTLIEEDAGNPVLFGQDTVLAVWNGTVKVSTDHGATFTSAEVDTNVSVRSLATSATSGTFYAVAENTDSVFTLYISTDSGSTWSPMTVLVDEEELTSFSTVRTNPYNADDLTIADDHHLYLSHDAGVTFVEVTNAPASCNTIATWTVTGRLYACSSFSDDNGATWTEMDFDDIVRGPGKTIEVNTENEDILYGDSMSGVTKSVDGGITWVNSYNGILGVNVLAISTTVDKSVAWTSSSNGLAKSTDFNSGNPTWEFPILPCAEERCDPSGIGESVWVKPDDANIVLAGSIGGFIFRSTDAGQTWELADVSSVNDAKFIDSDSGMSFLRPYKFVSDPNDTSIIYVALSGDEIGMVAKSTDSGATWEDLTITDDAPARTLDISALGVLYVGTGFSSSTLKGIYAYTDSNWTLLTGMPTDVDVSSVVIDPDNESIIYATTTGDAVLGADGFYKSTDNGETWEQAEGLTDYYNFSAITVQSSTTPNTLYISCRDNDWHGILLKSSDGGATWGVLYTGLKSETFNSLVFDGLLASSDLGLYKIRTNSALSFKINKKIKTIKVNKGDQITFRSHLTDASTGKNLKNKKIKIYRKYKNGHWKSFRSMKTNTKGIITGKIKVQKLTSFKVSWTPNTQQAEEYVSSLSRVIKVRIK</sequence>
<evidence type="ECO:0000313" key="3">
    <source>
        <dbReference type="Proteomes" id="UP000176420"/>
    </source>
</evidence>
<dbReference type="CDD" id="cd15482">
    <property type="entry name" value="Sialidase_non-viral"/>
    <property type="match status" value="3"/>
</dbReference>
<dbReference type="PANTHER" id="PTHR43739">
    <property type="entry name" value="XYLOGLUCANASE (EUROFUNG)"/>
    <property type="match status" value="1"/>
</dbReference>
<gene>
    <name evidence="2" type="ORF">A2319_03920</name>
</gene>
<dbReference type="GO" id="GO:0010411">
    <property type="term" value="P:xyloglucan metabolic process"/>
    <property type="evidence" value="ECO:0007669"/>
    <property type="project" value="TreeGrafter"/>
</dbReference>
<evidence type="ECO:0000313" key="2">
    <source>
        <dbReference type="EMBL" id="OGY88305.1"/>
    </source>
</evidence>
<comment type="caution">
    <text evidence="2">The sequence shown here is derived from an EMBL/GenBank/DDBJ whole genome shotgun (WGS) entry which is preliminary data.</text>
</comment>
<evidence type="ECO:0008006" key="4">
    <source>
        <dbReference type="Google" id="ProtNLM"/>
    </source>
</evidence>
<dbReference type="InterPro" id="IPR015943">
    <property type="entry name" value="WD40/YVTN_repeat-like_dom_sf"/>
</dbReference>
<dbReference type="Pfam" id="PF02012">
    <property type="entry name" value="BNR"/>
    <property type="match status" value="1"/>
</dbReference>
<dbReference type="EMBL" id="MHKI01000003">
    <property type="protein sequence ID" value="OGY88305.1"/>
    <property type="molecule type" value="Genomic_DNA"/>
</dbReference>
<protein>
    <recommendedName>
        <fullName evidence="4">Sortilin N-terminal domain-containing protein</fullName>
    </recommendedName>
</protein>
<proteinExistence type="predicted"/>
<dbReference type="InterPro" id="IPR052025">
    <property type="entry name" value="Xyloglucanase_GH74"/>
</dbReference>
<dbReference type="AlphaFoldDB" id="A0A1G2BGW4"/>
<feature type="signal peptide" evidence="1">
    <location>
        <begin position="1"/>
        <end position="27"/>
    </location>
</feature>
<dbReference type="SUPFAM" id="SSF110296">
    <property type="entry name" value="Oligoxyloglucan reducing end-specific cellobiohydrolase"/>
    <property type="match status" value="2"/>
</dbReference>
<dbReference type="Gene3D" id="2.130.10.10">
    <property type="entry name" value="YVTN repeat-like/Quinoprotein amine dehydrogenase"/>
    <property type="match status" value="5"/>
</dbReference>
<keyword evidence="1" id="KW-0732">Signal</keyword>